<dbReference type="InterPro" id="IPR000120">
    <property type="entry name" value="Amidase"/>
</dbReference>
<evidence type="ECO:0000259" key="1">
    <source>
        <dbReference type="Pfam" id="PF01425"/>
    </source>
</evidence>
<accession>A0A317FJ23</accession>
<comment type="caution">
    <text evidence="2">The sequence shown here is derived from an EMBL/GenBank/DDBJ whole genome shotgun (WGS) entry which is preliminary data.</text>
</comment>
<dbReference type="AlphaFoldDB" id="A0A317FJ23"/>
<evidence type="ECO:0000313" key="3">
    <source>
        <dbReference type="Proteomes" id="UP000245765"/>
    </source>
</evidence>
<dbReference type="PANTHER" id="PTHR11895:SF176">
    <property type="entry name" value="AMIDASE AMID-RELATED"/>
    <property type="match status" value="1"/>
</dbReference>
<sequence length="460" mass="48137">MIPASIAEAAGLFRARKLSPVELARACLDRIAQLDGRLHAFVAVTEARAMDDARAAEQRLMRGEPLGPLDGIPFAHKDIVDTAGIATTCCSRIRAGHVPQRDAHAAKRLADAGTVLLGKLTTHEFALGGPSFDLPTPPARNPWDTGRFTGGSSSGSGAALAAGMVLGATGSDTMGSIRSPAVFCGITGLKPSYGLVGRSGVFPLAQSLDHVGPMARTAEDCALLLEAMAGPDPEDPACDGRDAAGVAAQLGQGVRGLRIGVIRHFHETDNRGSPAALANLDAALAVFRELGATVADVTLTPLAEWHAVNAVIMLAEAHAIHGAWLRTRFSEYGGIFRERVILGALIGSEHYLNAQRRRRALAEEMTRAFARHDVLITLAQPGEAPAVDAVSRWGVLELGSFAAPFNLTGGPSVALGTGFGEWGMPTGMQIAGAAFGDATVLRAAHAYQQATGWHRRTPEL</sequence>
<proteinExistence type="predicted"/>
<name>A0A317FJ23_9PROT</name>
<dbReference type="SUPFAM" id="SSF75304">
    <property type="entry name" value="Amidase signature (AS) enzymes"/>
    <property type="match status" value="1"/>
</dbReference>
<organism evidence="2 3">
    <name type="scientific">Falsiroseomonas bella</name>
    <dbReference type="NCBI Taxonomy" id="2184016"/>
    <lineage>
        <taxon>Bacteria</taxon>
        <taxon>Pseudomonadati</taxon>
        <taxon>Pseudomonadota</taxon>
        <taxon>Alphaproteobacteria</taxon>
        <taxon>Acetobacterales</taxon>
        <taxon>Roseomonadaceae</taxon>
        <taxon>Falsiroseomonas</taxon>
    </lineage>
</organism>
<dbReference type="RefSeq" id="WP_109870694.1">
    <property type="nucleotide sequence ID" value="NZ_QGNA01000002.1"/>
</dbReference>
<dbReference type="InterPro" id="IPR036928">
    <property type="entry name" value="AS_sf"/>
</dbReference>
<dbReference type="GO" id="GO:0016740">
    <property type="term" value="F:transferase activity"/>
    <property type="evidence" value="ECO:0007669"/>
    <property type="project" value="UniProtKB-KW"/>
</dbReference>
<gene>
    <name evidence="2" type="ORF">DFH01_12245</name>
</gene>
<dbReference type="PANTHER" id="PTHR11895">
    <property type="entry name" value="TRANSAMIDASE"/>
    <property type="match status" value="1"/>
</dbReference>
<dbReference type="Proteomes" id="UP000245765">
    <property type="component" value="Unassembled WGS sequence"/>
</dbReference>
<dbReference type="Gene3D" id="3.90.1300.10">
    <property type="entry name" value="Amidase signature (AS) domain"/>
    <property type="match status" value="1"/>
</dbReference>
<dbReference type="Pfam" id="PF01425">
    <property type="entry name" value="Amidase"/>
    <property type="match status" value="1"/>
</dbReference>
<evidence type="ECO:0000313" key="2">
    <source>
        <dbReference type="EMBL" id="PWS37586.1"/>
    </source>
</evidence>
<keyword evidence="2" id="KW-0808">Transferase</keyword>
<dbReference type="OrthoDB" id="9811471at2"/>
<protein>
    <submittedName>
        <fullName evidence="2">Asp-tRNA(Asn)/Glu-tRNA(Gln) amidotransferase GatCAB subunit A</fullName>
    </submittedName>
</protein>
<keyword evidence="3" id="KW-1185">Reference proteome</keyword>
<dbReference type="EMBL" id="QGNA01000002">
    <property type="protein sequence ID" value="PWS37586.1"/>
    <property type="molecule type" value="Genomic_DNA"/>
</dbReference>
<dbReference type="InterPro" id="IPR023631">
    <property type="entry name" value="Amidase_dom"/>
</dbReference>
<feature type="domain" description="Amidase" evidence="1">
    <location>
        <begin position="22"/>
        <end position="441"/>
    </location>
</feature>
<reference evidence="3" key="1">
    <citation type="submission" date="2018-05" db="EMBL/GenBank/DDBJ databases">
        <authorList>
            <person name="Du Z."/>
            <person name="Wang X."/>
        </authorList>
    </citation>
    <scope>NUCLEOTIDE SEQUENCE [LARGE SCALE GENOMIC DNA]</scope>
    <source>
        <strain evidence="3">CQN31</strain>
    </source>
</reference>